<evidence type="ECO:0000259" key="6">
    <source>
        <dbReference type="PROSITE" id="PS51194"/>
    </source>
</evidence>
<protein>
    <submittedName>
        <fullName evidence="7">ATP-dependent helicase HrpB</fullName>
    </submittedName>
</protein>
<dbReference type="KEGG" id="taer:GT409_04615"/>
<dbReference type="Pfam" id="PF00270">
    <property type="entry name" value="DEAD"/>
    <property type="match status" value="1"/>
</dbReference>
<dbReference type="Proteomes" id="UP000464954">
    <property type="component" value="Chromosome"/>
</dbReference>
<dbReference type="PROSITE" id="PS51192">
    <property type="entry name" value="HELICASE_ATP_BIND_1"/>
    <property type="match status" value="1"/>
</dbReference>
<dbReference type="AlphaFoldDB" id="A0A6P1M1R4"/>
<evidence type="ECO:0000256" key="4">
    <source>
        <dbReference type="ARBA" id="ARBA00022840"/>
    </source>
</evidence>
<keyword evidence="3 7" id="KW-0347">Helicase</keyword>
<dbReference type="SMART" id="SM00487">
    <property type="entry name" value="DEXDc"/>
    <property type="match status" value="1"/>
</dbReference>
<dbReference type="GO" id="GO:0004386">
    <property type="term" value="F:helicase activity"/>
    <property type="evidence" value="ECO:0007669"/>
    <property type="project" value="UniProtKB-KW"/>
</dbReference>
<evidence type="ECO:0000313" key="7">
    <source>
        <dbReference type="EMBL" id="QHI68759.1"/>
    </source>
</evidence>
<proteinExistence type="predicted"/>
<dbReference type="GO" id="GO:0005524">
    <property type="term" value="F:ATP binding"/>
    <property type="evidence" value="ECO:0007669"/>
    <property type="project" value="UniProtKB-KW"/>
</dbReference>
<dbReference type="SMART" id="SM00847">
    <property type="entry name" value="HA2"/>
    <property type="match status" value="1"/>
</dbReference>
<dbReference type="GO" id="GO:0016787">
    <property type="term" value="F:hydrolase activity"/>
    <property type="evidence" value="ECO:0007669"/>
    <property type="project" value="UniProtKB-KW"/>
</dbReference>
<dbReference type="FunFam" id="3.40.50.300:FF:002125">
    <property type="entry name" value="ATP-dependent helicase HrpB"/>
    <property type="match status" value="1"/>
</dbReference>
<evidence type="ECO:0000256" key="3">
    <source>
        <dbReference type="ARBA" id="ARBA00022806"/>
    </source>
</evidence>
<dbReference type="CDD" id="cd17917">
    <property type="entry name" value="DEXHc_RHA-like"/>
    <property type="match status" value="1"/>
</dbReference>
<feature type="domain" description="Helicase ATP-binding" evidence="5">
    <location>
        <begin position="16"/>
        <end position="179"/>
    </location>
</feature>
<dbReference type="Gene3D" id="3.40.50.300">
    <property type="entry name" value="P-loop containing nucleotide triphosphate hydrolases"/>
    <property type="match status" value="2"/>
</dbReference>
<accession>A0A6P1M1R4</accession>
<dbReference type="InterPro" id="IPR048333">
    <property type="entry name" value="HA2_WH"/>
</dbReference>
<reference evidence="7 8" key="1">
    <citation type="submission" date="2020-01" db="EMBL/GenBank/DDBJ databases">
        <title>Ponticoccus aerotolerans gen. nov., sp. nov., an anaerobic bacterium and proposal of Ponticoccusceae fam. nov., Ponticoccusles ord. nov. and Ponticoccuse classis nov. in the phylum Kiritimatiellaeota.</title>
        <authorList>
            <person name="Zhou L.Y."/>
            <person name="Du Z.J."/>
        </authorList>
    </citation>
    <scope>NUCLEOTIDE SEQUENCE [LARGE SCALE GENOMIC DNA]</scope>
    <source>
        <strain evidence="7 8">S-5007</strain>
    </source>
</reference>
<evidence type="ECO:0000259" key="5">
    <source>
        <dbReference type="PROSITE" id="PS51192"/>
    </source>
</evidence>
<name>A0A6P1M1R4_9BACT</name>
<dbReference type="InterPro" id="IPR011545">
    <property type="entry name" value="DEAD/DEAH_box_helicase_dom"/>
</dbReference>
<dbReference type="GO" id="GO:0003676">
    <property type="term" value="F:nucleic acid binding"/>
    <property type="evidence" value="ECO:0007669"/>
    <property type="project" value="InterPro"/>
</dbReference>
<organism evidence="7 8">
    <name type="scientific">Tichowtungia aerotolerans</name>
    <dbReference type="NCBI Taxonomy" id="2697043"/>
    <lineage>
        <taxon>Bacteria</taxon>
        <taxon>Pseudomonadati</taxon>
        <taxon>Kiritimatiellota</taxon>
        <taxon>Tichowtungiia</taxon>
        <taxon>Tichowtungiales</taxon>
        <taxon>Tichowtungiaceae</taxon>
        <taxon>Tichowtungia</taxon>
    </lineage>
</organism>
<evidence type="ECO:0000256" key="2">
    <source>
        <dbReference type="ARBA" id="ARBA00022801"/>
    </source>
</evidence>
<dbReference type="Pfam" id="PF04408">
    <property type="entry name" value="WHD_HA2"/>
    <property type="match status" value="1"/>
</dbReference>
<dbReference type="RefSeq" id="WP_160627383.1">
    <property type="nucleotide sequence ID" value="NZ_CP047593.1"/>
</dbReference>
<dbReference type="InterPro" id="IPR001650">
    <property type="entry name" value="Helicase_C-like"/>
</dbReference>
<keyword evidence="4" id="KW-0067">ATP-binding</keyword>
<dbReference type="PIRSF" id="PIRSF005496">
    <property type="entry name" value="ATP_hel_hrpB"/>
    <property type="match status" value="1"/>
</dbReference>
<dbReference type="Pfam" id="PF08482">
    <property type="entry name" value="HrpB_C"/>
    <property type="match status" value="1"/>
</dbReference>
<dbReference type="Pfam" id="PF21010">
    <property type="entry name" value="HA2_C"/>
    <property type="match status" value="1"/>
</dbReference>
<dbReference type="PANTHER" id="PTHR43519:SF1">
    <property type="entry name" value="ATP-DEPENDENT RNA HELICASE HRPB"/>
    <property type="match status" value="1"/>
</dbReference>
<dbReference type="PANTHER" id="PTHR43519">
    <property type="entry name" value="ATP-DEPENDENT RNA HELICASE HRPB"/>
    <property type="match status" value="1"/>
</dbReference>
<evidence type="ECO:0000256" key="1">
    <source>
        <dbReference type="ARBA" id="ARBA00022741"/>
    </source>
</evidence>
<dbReference type="EMBL" id="CP047593">
    <property type="protein sequence ID" value="QHI68759.1"/>
    <property type="molecule type" value="Genomic_DNA"/>
</dbReference>
<dbReference type="InterPro" id="IPR013689">
    <property type="entry name" value="RNA_helicase_ATP-dep_HrpB_C"/>
</dbReference>
<dbReference type="Gene3D" id="1.20.120.1080">
    <property type="match status" value="1"/>
</dbReference>
<dbReference type="InterPro" id="IPR007502">
    <property type="entry name" value="Helicase-assoc_dom"/>
</dbReference>
<dbReference type="InterPro" id="IPR014001">
    <property type="entry name" value="Helicase_ATP-bd"/>
</dbReference>
<feature type="domain" description="Helicase C-terminal" evidence="6">
    <location>
        <begin position="205"/>
        <end position="373"/>
    </location>
</feature>
<dbReference type="InterPro" id="IPR010225">
    <property type="entry name" value="HrpB"/>
</dbReference>
<dbReference type="CDD" id="cd18791">
    <property type="entry name" value="SF2_C_RHA"/>
    <property type="match status" value="1"/>
</dbReference>
<evidence type="ECO:0000313" key="8">
    <source>
        <dbReference type="Proteomes" id="UP000464954"/>
    </source>
</evidence>
<gene>
    <name evidence="7" type="primary">hrpB</name>
    <name evidence="7" type="ORF">GT409_04615</name>
</gene>
<dbReference type="InterPro" id="IPR027417">
    <property type="entry name" value="P-loop_NTPase"/>
</dbReference>
<keyword evidence="1" id="KW-0547">Nucleotide-binding</keyword>
<keyword evidence="2" id="KW-0378">Hydrolase</keyword>
<dbReference type="SMART" id="SM00490">
    <property type="entry name" value="HELICc"/>
    <property type="match status" value="1"/>
</dbReference>
<dbReference type="PROSITE" id="PS51194">
    <property type="entry name" value="HELICASE_CTER"/>
    <property type="match status" value="1"/>
</dbReference>
<dbReference type="NCBIfam" id="TIGR01970">
    <property type="entry name" value="DEAH_box_HrpB"/>
    <property type="match status" value="1"/>
</dbReference>
<keyword evidence="8" id="KW-1185">Reference proteome</keyword>
<dbReference type="SUPFAM" id="SSF52540">
    <property type="entry name" value="P-loop containing nucleoside triphosphate hydrolases"/>
    <property type="match status" value="1"/>
</dbReference>
<dbReference type="Pfam" id="PF00271">
    <property type="entry name" value="Helicase_C"/>
    <property type="match status" value="1"/>
</dbReference>
<sequence length="844" mass="95178">MNPRELPIYELRDELTEALRTENRLLIEAPTGSGKSTQIPQIVLDGGTAGPGEVVVLQPRRLAARLLARRVAFERSVELGGEVGYQVRMERHVSDKTMIRYVTEGILLRQFLSDPKLKGVSTIIFDEFHERHIYGDITLARALLLQQTRPDLKVIVMSATLDAGPLRDYLAPCRELKSEGRMYPVEIEYSPKRIDFKHHPVWEAAADAFETAIEGGAEGDVLVFMPGAYEIARTVEAIRGRKCAREFAVLPLHGELRANEQDAAVGDCGQRKCVVATNVAETSITIDGIRVVIDSGLARIARYDPRRGIDTLLVERISQASAAQRAGRGGRTAPGVCMRLWTEKEHAARPAQELPEILRHDLAEVVLTLKAGGITDIENFQWLEKPDPLSLERTLTLLTDLGALDHDGNLTEVGQKMVRFPMHPRYARMLLAGQDYECVRQACLIAALTQGRGILERNKGKQTRGQRDDLLGEDDVSDFKRLMRAWVFADKNGFRADACRKLGIHGGAARQVKPLYERFLKIAKSEGLTINTRPPEDEDLQKCILTAFSDQVAKRRDQGTLHCEVVHGRSGDLDRDSMVRDAELFVAAEIAEIEGSRELNVRLNLCTAIEEEWLEELFPDDMDAHKKTIFNPMLKRVVTKRWTEFRGLELDAIFSQEVDEQEAAEIIAAEVIAGRLDIPKWDEQIERWITRVNCLAQNCPDYGIPEIDDEARETMVQEICLGAVCRKDLKERPVKKVVKSWLTPAQRDMIDKQAPEKITLPSGFGCRVRYEPNQPPIISATIQKLYGLEESPRIGFGQIPVVVEALAPNRRPQQKTTDMKSFWANSYPMLKKELKGRYPKHEWK</sequence>